<sequence length="320" mass="34594">MMLIEAYLPALMLAATPLPTTLDVVESDAEPSALAAALPEPARRMIDTAIADGDAKAAAAVMDVARKSYPQAVAEIDVIEAAWRHRLAEEKARQEAEALRQLASAPLFDNWKGQVELGASRSTGNTSNFGLYGAFSAQRKGIDWSHKLVARADIQRTNGTTTTQRVLASWQPNYVVQDRLYGFGLAQYEHDRFLGYENRYTLGGGLGYGVIDSSAVTLDLEGGPAFRLTDFTAGATEPTLAGRASLDFAWKITPTLQFSQKGSLFLESEDGSASALTALDTKLIGSLKARFSYNVQYERGTPPGVDPVDTLSRATLIYSF</sequence>
<evidence type="ECO:0000313" key="2">
    <source>
        <dbReference type="Proteomes" id="UP000245916"/>
    </source>
</evidence>
<dbReference type="OrthoDB" id="7341471at2"/>
<dbReference type="Proteomes" id="UP000245916">
    <property type="component" value="Unassembled WGS sequence"/>
</dbReference>
<dbReference type="AlphaFoldDB" id="A0A2U2J4G0"/>
<reference evidence="1 2" key="1">
    <citation type="submission" date="2018-05" db="EMBL/GenBank/DDBJ databases">
        <title>Genome of Sphingosinicella humi QZX222.</title>
        <authorList>
            <person name="Qiao Z."/>
            <person name="Wang G."/>
        </authorList>
    </citation>
    <scope>NUCLEOTIDE SEQUENCE [LARGE SCALE GENOMIC DNA]</scope>
    <source>
        <strain evidence="1 2">QZX222</strain>
    </source>
</reference>
<dbReference type="InterPro" id="IPR007433">
    <property type="entry name" value="DUF481"/>
</dbReference>
<proteinExistence type="predicted"/>
<dbReference type="Pfam" id="PF04338">
    <property type="entry name" value="DUF481"/>
    <property type="match status" value="1"/>
</dbReference>
<dbReference type="EMBL" id="QFFF01000001">
    <property type="protein sequence ID" value="PWG03204.1"/>
    <property type="molecule type" value="Genomic_DNA"/>
</dbReference>
<organism evidence="1 2">
    <name type="scientific">Allosphingosinicella humi</name>
    <dbReference type="NCBI Taxonomy" id="2068657"/>
    <lineage>
        <taxon>Bacteria</taxon>
        <taxon>Pseudomonadati</taxon>
        <taxon>Pseudomonadota</taxon>
        <taxon>Alphaproteobacteria</taxon>
        <taxon>Sphingomonadales</taxon>
        <taxon>Sphingomonadaceae</taxon>
        <taxon>Allosphingosinicella</taxon>
    </lineage>
</organism>
<evidence type="ECO:0000313" key="1">
    <source>
        <dbReference type="EMBL" id="PWG03204.1"/>
    </source>
</evidence>
<accession>A0A2U2J4G0</accession>
<gene>
    <name evidence="1" type="ORF">DF286_10250</name>
</gene>
<protein>
    <submittedName>
        <fullName evidence="1">DUF481 domain-containing protein</fullName>
    </submittedName>
</protein>
<keyword evidence="2" id="KW-1185">Reference proteome</keyword>
<name>A0A2U2J4G0_9SPHN</name>
<comment type="caution">
    <text evidence="1">The sequence shown here is derived from an EMBL/GenBank/DDBJ whole genome shotgun (WGS) entry which is preliminary data.</text>
</comment>